<dbReference type="Proteomes" id="UP000228552">
    <property type="component" value="Chromosome"/>
</dbReference>
<dbReference type="InterPro" id="IPR036388">
    <property type="entry name" value="WH-like_DNA-bd_sf"/>
</dbReference>
<keyword evidence="2" id="KW-1185">Reference proteome</keyword>
<evidence type="ECO:0008006" key="3">
    <source>
        <dbReference type="Google" id="ProtNLM"/>
    </source>
</evidence>
<dbReference type="EMBL" id="CP024700">
    <property type="protein sequence ID" value="ATV60660.1"/>
    <property type="molecule type" value="Genomic_DNA"/>
</dbReference>
<dbReference type="Gene3D" id="1.10.10.10">
    <property type="entry name" value="Winged helix-like DNA-binding domain superfamily/Winged helix DNA-binding domain"/>
    <property type="match status" value="1"/>
</dbReference>
<accession>A0AAD0AJS4</accession>
<dbReference type="RefSeq" id="WP_099986416.1">
    <property type="nucleotide sequence ID" value="NZ_CP024700.1"/>
</dbReference>
<protein>
    <recommendedName>
        <fullName evidence="3">Helix-turn-helix domain-containing protein</fullName>
    </recommendedName>
</protein>
<dbReference type="Pfam" id="PF13730">
    <property type="entry name" value="HTH_36"/>
    <property type="match status" value="1"/>
</dbReference>
<organism evidence="1 2">
    <name type="scientific">Fusobacterium pseudoperiodonticum</name>
    <dbReference type="NCBI Taxonomy" id="2663009"/>
    <lineage>
        <taxon>Bacteria</taxon>
        <taxon>Fusobacteriati</taxon>
        <taxon>Fusobacteriota</taxon>
        <taxon>Fusobacteriia</taxon>
        <taxon>Fusobacteriales</taxon>
        <taxon>Fusobacteriaceae</taxon>
        <taxon>Fusobacterium</taxon>
    </lineage>
</organism>
<name>A0AAD0AJS4_9FUSO</name>
<evidence type="ECO:0000313" key="1">
    <source>
        <dbReference type="EMBL" id="ATV60660.1"/>
    </source>
</evidence>
<sequence>MRNNLNLKGNELLIYAIIFGFSQVENQYFTGSLNYLAEWTGISSKTTVMTILNSLISKGLLEKEEIYNNGIKFCKYKALIEPKEIDEVDEVIKKDIENNKKNISSSIQKNDVKNCEGISKIDMGISKIDTGVYQKLIRGISKIDNNKIDIIHKYNNHIIEEKNDFFMIKKFFDENKIDFSKKHQEIILKLLKKNSATYLLKIFQDEIDILKNDPAVKNINAMFSYHLFNGTVQIDMKEIKKKEIEILSKKSQEKENYYNFDRTLEIFNKLSVEDQEEIENKILNLKEINSNFLLEVKKNSKLFYYRLICDYLKRELTIKGVI</sequence>
<dbReference type="AlphaFoldDB" id="A0AAD0AJS4"/>
<proteinExistence type="predicted"/>
<evidence type="ECO:0000313" key="2">
    <source>
        <dbReference type="Proteomes" id="UP000228552"/>
    </source>
</evidence>
<gene>
    <name evidence="1" type="ORF">CTM74_01625</name>
</gene>
<reference evidence="1 2" key="1">
    <citation type="submission" date="2017-11" db="EMBL/GenBank/DDBJ databases">
        <title>Genome sequencing of Fusobacterium periodonticum KCOM 1263.</title>
        <authorList>
            <person name="Kook J.-K."/>
            <person name="Park S.-N."/>
            <person name="Lim Y.K."/>
        </authorList>
    </citation>
    <scope>NUCLEOTIDE SEQUENCE [LARGE SCALE GENOMIC DNA]</scope>
    <source>
        <strain evidence="1 2">KCOM 1263</strain>
    </source>
</reference>